<sequence>MHLQLLVLPAVLLNLATAGLIRSNRHPVRYVSQLPPKADLTTGRLGLHARFQNSSIPEVPLQPSTLSLTPTPSPIPFKAAQTQSEYGQSSSATHLSGQVGSVPAFGSGPGAATAEVSHKPSASAHGSVIRASVAQSETTASVQPSKPVLQTIATSTVQQTAGNSEAGSASIQTPAIQKSAITSTSLGPKTPSSNATAGTHTQQPAQSVSAQASVVNAGSQQSTATPTNVPTGGNGNVAMALGFNSVWATLDATSPCDASDKNQAVVCVTGQYAQCSRGKYILTACPQGQQCFALPLSKDFRGVTVQCASLQEANKQLGQTPSASPSVATATLSTSSKPQQPSVTKPTVTSTSSTVQSNAAGSAQATPSAEQPSAAQPSKTETVQTTVSHQTTSVGQQPTESPKESLTQSKPTETPKESTTQPKPTETTSTTKPSDSTTATPQTTSPHGASQSPTPTPQVTTSTQHSDSPSPSPSPNTTTAAAQTASDDPIIITPIPDASSTEVQPTVSPAKVAVVASSITPAPVVPGGPVTVTETVTTTATTTVHDER</sequence>
<feature type="region of interest" description="Disordered" evidence="1">
    <location>
        <begin position="316"/>
        <end position="503"/>
    </location>
</feature>
<feature type="region of interest" description="Disordered" evidence="1">
    <location>
        <begin position="77"/>
        <end position="115"/>
    </location>
</feature>
<evidence type="ECO:0000256" key="1">
    <source>
        <dbReference type="SAM" id="MobiDB-lite"/>
    </source>
</evidence>
<name>A0A8H3I7M0_9LECA</name>
<feature type="compositionally biased region" description="Polar residues" evidence="1">
    <location>
        <begin position="183"/>
        <end position="201"/>
    </location>
</feature>
<feature type="compositionally biased region" description="Polar residues" evidence="1">
    <location>
        <begin position="358"/>
        <end position="379"/>
    </location>
</feature>
<feature type="compositionally biased region" description="Polar residues" evidence="1">
    <location>
        <begin position="316"/>
        <end position="339"/>
    </location>
</feature>
<feature type="compositionally biased region" description="Polar residues" evidence="1">
    <location>
        <begin position="80"/>
        <end position="99"/>
    </location>
</feature>
<feature type="compositionally biased region" description="Polar residues" evidence="1">
    <location>
        <begin position="398"/>
        <end position="408"/>
    </location>
</feature>
<feature type="compositionally biased region" description="Low complexity" evidence="1">
    <location>
        <begin position="380"/>
        <end position="397"/>
    </location>
</feature>
<keyword evidence="4" id="KW-1185">Reference proteome</keyword>
<feature type="chain" id="PRO_5034889147" description="Carbohydrate-binding module family 19 domain-containing protein" evidence="2">
    <location>
        <begin position="19"/>
        <end position="548"/>
    </location>
</feature>
<evidence type="ECO:0000313" key="3">
    <source>
        <dbReference type="EMBL" id="CAF9917902.1"/>
    </source>
</evidence>
<feature type="compositionally biased region" description="Low complexity" evidence="1">
    <location>
        <begin position="409"/>
        <end position="441"/>
    </location>
</feature>
<protein>
    <recommendedName>
        <fullName evidence="5">Carbohydrate-binding module family 19 domain-containing protein</fullName>
    </recommendedName>
</protein>
<evidence type="ECO:0008006" key="5">
    <source>
        <dbReference type="Google" id="ProtNLM"/>
    </source>
</evidence>
<gene>
    <name evidence="3" type="ORF">HETSPECPRED_003620</name>
</gene>
<organism evidence="3 4">
    <name type="scientific">Heterodermia speciosa</name>
    <dbReference type="NCBI Taxonomy" id="116794"/>
    <lineage>
        <taxon>Eukaryota</taxon>
        <taxon>Fungi</taxon>
        <taxon>Dikarya</taxon>
        <taxon>Ascomycota</taxon>
        <taxon>Pezizomycotina</taxon>
        <taxon>Lecanoromycetes</taxon>
        <taxon>OSLEUM clade</taxon>
        <taxon>Lecanoromycetidae</taxon>
        <taxon>Caliciales</taxon>
        <taxon>Physciaceae</taxon>
        <taxon>Heterodermia</taxon>
    </lineage>
</organism>
<feature type="region of interest" description="Disordered" evidence="1">
    <location>
        <begin position="183"/>
        <end position="230"/>
    </location>
</feature>
<reference evidence="3" key="1">
    <citation type="submission" date="2021-03" db="EMBL/GenBank/DDBJ databases">
        <authorList>
            <person name="Tagirdzhanova G."/>
        </authorList>
    </citation>
    <scope>NUCLEOTIDE SEQUENCE</scope>
</reference>
<accession>A0A8H3I7M0</accession>
<comment type="caution">
    <text evidence="3">The sequence shown here is derived from an EMBL/GenBank/DDBJ whole genome shotgun (WGS) entry which is preliminary data.</text>
</comment>
<feature type="compositionally biased region" description="Low complexity" evidence="1">
    <location>
        <begin position="450"/>
        <end position="503"/>
    </location>
</feature>
<proteinExistence type="predicted"/>
<dbReference type="AlphaFoldDB" id="A0A8H3I7M0"/>
<evidence type="ECO:0000313" key="4">
    <source>
        <dbReference type="Proteomes" id="UP000664521"/>
    </source>
</evidence>
<dbReference type="OrthoDB" id="2362516at2759"/>
<dbReference type="Proteomes" id="UP000664521">
    <property type="component" value="Unassembled WGS sequence"/>
</dbReference>
<feature type="compositionally biased region" description="Low complexity" evidence="1">
    <location>
        <begin position="202"/>
        <end position="222"/>
    </location>
</feature>
<feature type="signal peptide" evidence="2">
    <location>
        <begin position="1"/>
        <end position="18"/>
    </location>
</feature>
<keyword evidence="2" id="KW-0732">Signal</keyword>
<dbReference type="EMBL" id="CAJPDS010000020">
    <property type="protein sequence ID" value="CAF9917902.1"/>
    <property type="molecule type" value="Genomic_DNA"/>
</dbReference>
<feature type="compositionally biased region" description="Low complexity" evidence="1">
    <location>
        <begin position="340"/>
        <end position="357"/>
    </location>
</feature>
<evidence type="ECO:0000256" key="2">
    <source>
        <dbReference type="SAM" id="SignalP"/>
    </source>
</evidence>